<dbReference type="PANTHER" id="PTHR10026">
    <property type="entry name" value="CYCLIN"/>
    <property type="match status" value="1"/>
</dbReference>
<dbReference type="CDD" id="cd20588">
    <property type="entry name" value="CYCLIN_AcCycT_rpt2"/>
    <property type="match status" value="1"/>
</dbReference>
<dbReference type="InterPro" id="IPR006671">
    <property type="entry name" value="Cyclin_N"/>
</dbReference>
<dbReference type="FunFam" id="1.10.472.10:FF:000028">
    <property type="entry name" value="Cyclin-T1-5 like"/>
    <property type="match status" value="1"/>
</dbReference>
<evidence type="ECO:0000256" key="1">
    <source>
        <dbReference type="ARBA" id="ARBA00022618"/>
    </source>
</evidence>
<dbReference type="EMBL" id="JABFUD020000004">
    <property type="protein sequence ID" value="KAI5081252.1"/>
    <property type="molecule type" value="Genomic_DNA"/>
</dbReference>
<organism evidence="8 9">
    <name type="scientific">Adiantum capillus-veneris</name>
    <name type="common">Maidenhair fern</name>
    <dbReference type="NCBI Taxonomy" id="13818"/>
    <lineage>
        <taxon>Eukaryota</taxon>
        <taxon>Viridiplantae</taxon>
        <taxon>Streptophyta</taxon>
        <taxon>Embryophyta</taxon>
        <taxon>Tracheophyta</taxon>
        <taxon>Polypodiopsida</taxon>
        <taxon>Polypodiidae</taxon>
        <taxon>Polypodiales</taxon>
        <taxon>Pteridineae</taxon>
        <taxon>Pteridaceae</taxon>
        <taxon>Vittarioideae</taxon>
        <taxon>Adiantum</taxon>
    </lineage>
</organism>
<dbReference type="SUPFAM" id="SSF47954">
    <property type="entry name" value="Cyclin-like"/>
    <property type="match status" value="2"/>
</dbReference>
<dbReference type="InterPro" id="IPR043198">
    <property type="entry name" value="Cyclin/Ssn8"/>
</dbReference>
<dbReference type="InterPro" id="IPR036915">
    <property type="entry name" value="Cyclin-like_sf"/>
</dbReference>
<accession>A0A9D4V998</accession>
<proteinExistence type="inferred from homology"/>
<dbReference type="GO" id="GO:0006357">
    <property type="term" value="P:regulation of transcription by RNA polymerase II"/>
    <property type="evidence" value="ECO:0007669"/>
    <property type="project" value="InterPro"/>
</dbReference>
<gene>
    <name evidence="8" type="ORF">GOP47_0004435</name>
</gene>
<dbReference type="InterPro" id="IPR013763">
    <property type="entry name" value="Cyclin-like_dom"/>
</dbReference>
<evidence type="ECO:0000313" key="8">
    <source>
        <dbReference type="EMBL" id="KAI5081252.1"/>
    </source>
</evidence>
<dbReference type="FunFam" id="1.10.472.10:FF:000026">
    <property type="entry name" value="Cyclin-T1-5 like"/>
    <property type="match status" value="1"/>
</dbReference>
<sequence>MAQAGDAAAGETMLGAEKLEEPDHSSSNWYFPREHIEKNSPSRKDGIDLKKETYLRKSYCTFLQDLGMRLKVPQVTIATSIVFCHRFFLRQSHAKNDRYLIATSCMFLAGKVEETPQKLCDVIFLSYEIRNKKDPTALQRIKQKDLYEPQKELVLLGERLVLTTLGFDLNIHHPYKPLVAAIKKFKVAQNALAQVAWNFVNDGLRTSLCLQFKPHHIAAGAIFLAAKFLKVKLPSEGEKVWWQEFEVTPRQLEEVSNQMLELYEQNREAPASRASDPSASGNLNRAAGEAPTSSSVQVSDKNLPEDVKARGNANIVRSVDEAVPSTTDHRPDTNIKETVDQKARIGSDPEMKPASTLVSESSLVQESKKLTDVTCNNNASNEVSLLAPQLLETKSPVEGECNAWTKDINRHSAVVSHPGVQVVEDISDWKSKETIDSTRAADASLATCTQTSEGILSAFIEEVEQTKSLRQQSQPKSEWVDLADVNIDRVKAAIQRRKKRDKRPLVAKRELTDEEELLEMDLENGCRDVQCEPHHSGGEVSAVNSDLEAEELLENSLEGGKGGQSRKSHLKNQYDERFHVNRDGCHWVDSEKQLRDFKKPRLDSGK</sequence>
<name>A0A9D4V998_ADICA</name>
<feature type="domain" description="Cyclin-like" evidence="7">
    <location>
        <begin position="61"/>
        <end position="163"/>
    </location>
</feature>
<feature type="compositionally biased region" description="Low complexity" evidence="6">
    <location>
        <begin position="269"/>
        <end position="280"/>
    </location>
</feature>
<evidence type="ECO:0000256" key="3">
    <source>
        <dbReference type="ARBA" id="ARBA00023306"/>
    </source>
</evidence>
<evidence type="ECO:0000256" key="5">
    <source>
        <dbReference type="RuleBase" id="RU000383"/>
    </source>
</evidence>
<feature type="compositionally biased region" description="Polar residues" evidence="6">
    <location>
        <begin position="291"/>
        <end position="300"/>
    </location>
</feature>
<keyword evidence="2 5" id="KW-0195">Cyclin</keyword>
<feature type="region of interest" description="Disordered" evidence="6">
    <location>
        <begin position="1"/>
        <end position="30"/>
    </location>
</feature>
<dbReference type="Proteomes" id="UP000886520">
    <property type="component" value="Chromosome 4"/>
</dbReference>
<dbReference type="Pfam" id="PF00134">
    <property type="entry name" value="Cyclin_N"/>
    <property type="match status" value="1"/>
</dbReference>
<feature type="compositionally biased region" description="Basic and acidic residues" evidence="6">
    <location>
        <begin position="327"/>
        <end position="351"/>
    </location>
</feature>
<dbReference type="GO" id="GO:0016538">
    <property type="term" value="F:cyclin-dependent protein serine/threonine kinase regulator activity"/>
    <property type="evidence" value="ECO:0007669"/>
    <property type="project" value="InterPro"/>
</dbReference>
<evidence type="ECO:0000259" key="7">
    <source>
        <dbReference type="SMART" id="SM00385"/>
    </source>
</evidence>
<keyword evidence="3" id="KW-0131">Cell cycle</keyword>
<dbReference type="Gene3D" id="1.10.472.10">
    <property type="entry name" value="Cyclin-like"/>
    <property type="match status" value="2"/>
</dbReference>
<feature type="region of interest" description="Disordered" evidence="6">
    <location>
        <begin position="322"/>
        <end position="355"/>
    </location>
</feature>
<dbReference type="Pfam" id="PF21797">
    <property type="entry name" value="CycT2-like_C"/>
    <property type="match status" value="1"/>
</dbReference>
<feature type="domain" description="Cyclin-like" evidence="7">
    <location>
        <begin position="176"/>
        <end position="261"/>
    </location>
</feature>
<keyword evidence="9" id="KW-1185">Reference proteome</keyword>
<dbReference type="GO" id="GO:0051301">
    <property type="term" value="P:cell division"/>
    <property type="evidence" value="ECO:0007669"/>
    <property type="project" value="UniProtKB-KW"/>
</dbReference>
<reference evidence="8" key="1">
    <citation type="submission" date="2021-01" db="EMBL/GenBank/DDBJ databases">
        <title>Adiantum capillus-veneris genome.</title>
        <authorList>
            <person name="Fang Y."/>
            <person name="Liao Q."/>
        </authorList>
    </citation>
    <scope>NUCLEOTIDE SEQUENCE</scope>
    <source>
        <strain evidence="8">H3</strain>
        <tissue evidence="8">Leaf</tissue>
    </source>
</reference>
<keyword evidence="1" id="KW-0132">Cell division</keyword>
<dbReference type="AlphaFoldDB" id="A0A9D4V998"/>
<dbReference type="SMART" id="SM00385">
    <property type="entry name" value="CYCLIN"/>
    <property type="match status" value="2"/>
</dbReference>
<evidence type="ECO:0000256" key="2">
    <source>
        <dbReference type="ARBA" id="ARBA00023127"/>
    </source>
</evidence>
<comment type="similarity">
    <text evidence="4">Belongs to the cyclin family. Cyclin T subfamily.</text>
</comment>
<feature type="region of interest" description="Disordered" evidence="6">
    <location>
        <begin position="266"/>
        <end position="301"/>
    </location>
</feature>
<dbReference type="OrthoDB" id="10264655at2759"/>
<evidence type="ECO:0000313" key="9">
    <source>
        <dbReference type="Proteomes" id="UP000886520"/>
    </source>
</evidence>
<evidence type="ECO:0000256" key="6">
    <source>
        <dbReference type="SAM" id="MobiDB-lite"/>
    </source>
</evidence>
<protein>
    <recommendedName>
        <fullName evidence="7">Cyclin-like domain-containing protein</fullName>
    </recommendedName>
</protein>
<dbReference type="CDD" id="cd20587">
    <property type="entry name" value="CYCLIN_AcCycT_rpt1"/>
    <property type="match status" value="1"/>
</dbReference>
<comment type="caution">
    <text evidence="8">The sequence shown here is derived from an EMBL/GenBank/DDBJ whole genome shotgun (WGS) entry which is preliminary data.</text>
</comment>
<evidence type="ECO:0000256" key="4">
    <source>
        <dbReference type="ARBA" id="ARBA00061204"/>
    </source>
</evidence>